<sequence>MSAETIDAEVEHWIHPKQALQILRQAKFDNPEQQLRQHFRLGDIRAKAQRLTNSAQTAYDCALPTIFWRNGTEHNIDWGAAQITSGSISQDSSVYYAEAYDVRLCKADVDKIAKPECKTNQRKEKALPRMSDEDVKNWLRDNEAFVNDGTQKIIIPALQKAFPSQQRSRDDLRSLIREFKGPTKPGPKQRN</sequence>
<dbReference type="Proteomes" id="UP000024942">
    <property type="component" value="Unassembled WGS sequence"/>
</dbReference>
<gene>
    <name evidence="1" type="ORF">HOC_18054</name>
</gene>
<accession>A0A059G3B5</accession>
<proteinExistence type="predicted"/>
<comment type="caution">
    <text evidence="1">The sequence shown here is derived from an EMBL/GenBank/DDBJ whole genome shotgun (WGS) entry which is preliminary data.</text>
</comment>
<evidence type="ECO:0000313" key="2">
    <source>
        <dbReference type="Proteomes" id="UP000024942"/>
    </source>
</evidence>
<dbReference type="AlphaFoldDB" id="A0A059G3B5"/>
<name>A0A059G3B5_9PROT</name>
<keyword evidence="2" id="KW-1185">Reference proteome</keyword>
<organism evidence="1 2">
    <name type="scientific">Hyphomonas oceanitis SCH89</name>
    <dbReference type="NCBI Taxonomy" id="1280953"/>
    <lineage>
        <taxon>Bacteria</taxon>
        <taxon>Pseudomonadati</taxon>
        <taxon>Pseudomonadota</taxon>
        <taxon>Alphaproteobacteria</taxon>
        <taxon>Hyphomonadales</taxon>
        <taxon>Hyphomonadaceae</taxon>
        <taxon>Hyphomonas</taxon>
    </lineage>
</organism>
<protein>
    <submittedName>
        <fullName evidence="1">Uncharacterized protein</fullName>
    </submittedName>
</protein>
<evidence type="ECO:0000313" key="1">
    <source>
        <dbReference type="EMBL" id="KDA00948.1"/>
    </source>
</evidence>
<reference evidence="1 2" key="1">
    <citation type="journal article" date="2014" name="Antonie Van Leeuwenhoek">
        <title>Hyphomonas beringensis sp. nov. and Hyphomonas chukchiensis sp. nov., isolated from surface seawater of the Bering Sea and Chukchi Sea.</title>
        <authorList>
            <person name="Li C."/>
            <person name="Lai Q."/>
            <person name="Li G."/>
            <person name="Dong C."/>
            <person name="Wang J."/>
            <person name="Liao Y."/>
            <person name="Shao Z."/>
        </authorList>
    </citation>
    <scope>NUCLEOTIDE SEQUENCE [LARGE SCALE GENOMIC DNA]</scope>
    <source>
        <strain evidence="1 2">SCH89</strain>
    </source>
</reference>
<dbReference type="EMBL" id="ARYL01000042">
    <property type="protein sequence ID" value="KDA00948.1"/>
    <property type="molecule type" value="Genomic_DNA"/>
</dbReference>
<dbReference type="RefSeq" id="WP_035541156.1">
    <property type="nucleotide sequence ID" value="NZ_ARYL01000042.1"/>
</dbReference>
<dbReference type="STRING" id="1280953.HOC_18054"/>